<dbReference type="Proteomes" id="UP001241377">
    <property type="component" value="Unassembled WGS sequence"/>
</dbReference>
<evidence type="ECO:0000313" key="1">
    <source>
        <dbReference type="EMBL" id="KAJ9112387.1"/>
    </source>
</evidence>
<gene>
    <name evidence="1" type="ORF">QFC19_000808</name>
</gene>
<protein>
    <submittedName>
        <fullName evidence="1">Uncharacterized protein</fullName>
    </submittedName>
</protein>
<keyword evidence="2" id="KW-1185">Reference proteome</keyword>
<sequence>MSPSTTPLKAGPTVNFPEFPSHNRPAPAPPSKLQVLGAAPSFDALRRHEDWGEDTELVDPEEAKIYVTEPALKQLVKIASREPAWNPDKPHVALRLAVESGGCHGYQYDMKLVEQEPNVDD</sequence>
<evidence type="ECO:0000313" key="2">
    <source>
        <dbReference type="Proteomes" id="UP001241377"/>
    </source>
</evidence>
<proteinExistence type="predicted"/>
<dbReference type="EMBL" id="JASBWR010000005">
    <property type="protein sequence ID" value="KAJ9112387.1"/>
    <property type="molecule type" value="Genomic_DNA"/>
</dbReference>
<organism evidence="1 2">
    <name type="scientific">Naganishia cerealis</name>
    <dbReference type="NCBI Taxonomy" id="610337"/>
    <lineage>
        <taxon>Eukaryota</taxon>
        <taxon>Fungi</taxon>
        <taxon>Dikarya</taxon>
        <taxon>Basidiomycota</taxon>
        <taxon>Agaricomycotina</taxon>
        <taxon>Tremellomycetes</taxon>
        <taxon>Filobasidiales</taxon>
        <taxon>Filobasidiaceae</taxon>
        <taxon>Naganishia</taxon>
    </lineage>
</organism>
<comment type="caution">
    <text evidence="1">The sequence shown here is derived from an EMBL/GenBank/DDBJ whole genome shotgun (WGS) entry which is preliminary data.</text>
</comment>
<name>A0ACC2WL68_9TREE</name>
<reference evidence="1" key="1">
    <citation type="submission" date="2023-04" db="EMBL/GenBank/DDBJ databases">
        <title>Draft Genome sequencing of Naganishia species isolated from polar environments using Oxford Nanopore Technology.</title>
        <authorList>
            <person name="Leo P."/>
            <person name="Venkateswaran K."/>
        </authorList>
    </citation>
    <scope>NUCLEOTIDE SEQUENCE</scope>
    <source>
        <strain evidence="1">MNA-CCFEE 5261</strain>
    </source>
</reference>
<accession>A0ACC2WL68</accession>